<dbReference type="EMBL" id="JBHSCQ010000017">
    <property type="protein sequence ID" value="MFC4266169.1"/>
    <property type="molecule type" value="Genomic_DNA"/>
</dbReference>
<evidence type="ECO:0000256" key="2">
    <source>
        <dbReference type="SAM" id="Phobius"/>
    </source>
</evidence>
<organism evidence="3 4">
    <name type="scientific">Arthrobacter cryoconiti</name>
    <dbReference type="NCBI Taxonomy" id="748907"/>
    <lineage>
        <taxon>Bacteria</taxon>
        <taxon>Bacillati</taxon>
        <taxon>Actinomycetota</taxon>
        <taxon>Actinomycetes</taxon>
        <taxon>Micrococcales</taxon>
        <taxon>Micrococcaceae</taxon>
        <taxon>Arthrobacter</taxon>
    </lineage>
</organism>
<dbReference type="NCBIfam" id="TIGR03816">
    <property type="entry name" value="tadE_like_DECH"/>
    <property type="match status" value="1"/>
</dbReference>
<protein>
    <submittedName>
        <fullName evidence="3">Rv3654c family TadE-like protein</fullName>
    </submittedName>
</protein>
<reference evidence="4" key="1">
    <citation type="journal article" date="2019" name="Int. J. Syst. Evol. Microbiol.">
        <title>The Global Catalogue of Microorganisms (GCM) 10K type strain sequencing project: providing services to taxonomists for standard genome sequencing and annotation.</title>
        <authorList>
            <consortium name="The Broad Institute Genomics Platform"/>
            <consortium name="The Broad Institute Genome Sequencing Center for Infectious Disease"/>
            <person name="Wu L."/>
            <person name="Ma J."/>
        </authorList>
    </citation>
    <scope>NUCLEOTIDE SEQUENCE [LARGE SCALE GENOMIC DNA]</scope>
    <source>
        <strain evidence="4">CGMCC 1.10698</strain>
    </source>
</reference>
<keyword evidence="2" id="KW-0472">Membrane</keyword>
<proteinExistence type="predicted"/>
<keyword evidence="2" id="KW-0812">Transmembrane</keyword>
<dbReference type="RefSeq" id="WP_230066997.1">
    <property type="nucleotide sequence ID" value="NZ_BAABLL010000008.1"/>
</dbReference>
<dbReference type="InterPro" id="IPR021202">
    <property type="entry name" value="Rv3654c-like"/>
</dbReference>
<feature type="compositionally biased region" description="Basic and acidic residues" evidence="1">
    <location>
        <begin position="1"/>
        <end position="10"/>
    </location>
</feature>
<keyword evidence="2" id="KW-1133">Transmembrane helix</keyword>
<keyword evidence="4" id="KW-1185">Reference proteome</keyword>
<evidence type="ECO:0000256" key="1">
    <source>
        <dbReference type="SAM" id="MobiDB-lite"/>
    </source>
</evidence>
<name>A0ABV8R108_9MICC</name>
<sequence>MKRGEYREEEPLAGSPTERERGSGTVLAAGLALAVILLLAGVLGLGQASTAAAQAATAADLAALAAADAARGLSAGDPCSIAADIAQRYGAQISRCQVQGHNLDTVQVELTILSGLPWKAYGKARAGPPPDDVLPGRSARKAVVTDVN</sequence>
<dbReference type="Proteomes" id="UP001595773">
    <property type="component" value="Unassembled WGS sequence"/>
</dbReference>
<feature type="transmembrane region" description="Helical" evidence="2">
    <location>
        <begin position="26"/>
        <end position="46"/>
    </location>
</feature>
<evidence type="ECO:0000313" key="4">
    <source>
        <dbReference type="Proteomes" id="UP001595773"/>
    </source>
</evidence>
<comment type="caution">
    <text evidence="3">The sequence shown here is derived from an EMBL/GenBank/DDBJ whole genome shotgun (WGS) entry which is preliminary data.</text>
</comment>
<gene>
    <name evidence="3" type="ORF">ACFOW9_11210</name>
</gene>
<evidence type="ECO:0000313" key="3">
    <source>
        <dbReference type="EMBL" id="MFC4266169.1"/>
    </source>
</evidence>
<feature type="region of interest" description="Disordered" evidence="1">
    <location>
        <begin position="1"/>
        <end position="21"/>
    </location>
</feature>
<accession>A0ABV8R108</accession>